<dbReference type="EMBL" id="CAJNDS010000558">
    <property type="protein sequence ID" value="CAE7218232.1"/>
    <property type="molecule type" value="Genomic_DNA"/>
</dbReference>
<reference evidence="1" key="1">
    <citation type="submission" date="2021-02" db="EMBL/GenBank/DDBJ databases">
        <authorList>
            <person name="Dougan E. K."/>
            <person name="Rhodes N."/>
            <person name="Thang M."/>
            <person name="Chan C."/>
        </authorList>
    </citation>
    <scope>NUCLEOTIDE SEQUENCE</scope>
</reference>
<dbReference type="OrthoDB" id="10278356at2759"/>
<sequence>MARSKTKAAIAKSDTSEGLKKSDATILLLEFSGGEVAVLCAQSPVLLLVFERGFFSETVFHALMNRIIEFDEERDLIRRRRELEDYYSVEDYARWAVDDGDGYPAQTQGDVDWYAEAFRKGMRSHLELKEIDEMAYFAEMLADRH</sequence>
<accession>A0A812K6F0</accession>
<organism evidence="1 2">
    <name type="scientific">Symbiodinium natans</name>
    <dbReference type="NCBI Taxonomy" id="878477"/>
    <lineage>
        <taxon>Eukaryota</taxon>
        <taxon>Sar</taxon>
        <taxon>Alveolata</taxon>
        <taxon>Dinophyceae</taxon>
        <taxon>Suessiales</taxon>
        <taxon>Symbiodiniaceae</taxon>
        <taxon>Symbiodinium</taxon>
    </lineage>
</organism>
<proteinExistence type="predicted"/>
<dbReference type="AlphaFoldDB" id="A0A812K6F0"/>
<name>A0A812K6F0_9DINO</name>
<evidence type="ECO:0000313" key="2">
    <source>
        <dbReference type="Proteomes" id="UP000604046"/>
    </source>
</evidence>
<evidence type="ECO:0000313" key="1">
    <source>
        <dbReference type="EMBL" id="CAE7218232.1"/>
    </source>
</evidence>
<comment type="caution">
    <text evidence="1">The sequence shown here is derived from an EMBL/GenBank/DDBJ whole genome shotgun (WGS) entry which is preliminary data.</text>
</comment>
<keyword evidence="2" id="KW-1185">Reference proteome</keyword>
<protein>
    <submittedName>
        <fullName evidence="1">Uncharacterized protein</fullName>
    </submittedName>
</protein>
<gene>
    <name evidence="1" type="ORF">SNAT2548_LOCUS7832</name>
</gene>
<dbReference type="Proteomes" id="UP000604046">
    <property type="component" value="Unassembled WGS sequence"/>
</dbReference>